<keyword evidence="7 15" id="KW-0067">ATP-binding</keyword>
<evidence type="ECO:0000259" key="16">
    <source>
        <dbReference type="PROSITE" id="PS51192"/>
    </source>
</evidence>
<dbReference type="Pfam" id="PF00270">
    <property type="entry name" value="DEAD"/>
    <property type="match status" value="1"/>
</dbReference>
<proteinExistence type="inferred from homology"/>
<evidence type="ECO:0000256" key="6">
    <source>
        <dbReference type="ARBA" id="ARBA00022806"/>
    </source>
</evidence>
<feature type="domain" description="Helicase ATP-binding" evidence="16">
    <location>
        <begin position="223"/>
        <end position="384"/>
    </location>
</feature>
<dbReference type="GO" id="GO:0006310">
    <property type="term" value="P:DNA recombination"/>
    <property type="evidence" value="ECO:0007669"/>
    <property type="project" value="UniProtKB-UniRule"/>
</dbReference>
<evidence type="ECO:0000256" key="14">
    <source>
        <dbReference type="ARBA" id="ARBA00048988"/>
    </source>
</evidence>
<evidence type="ECO:0000313" key="19">
    <source>
        <dbReference type="Proteomes" id="UP000053326"/>
    </source>
</evidence>
<keyword evidence="9 15" id="KW-0233">DNA recombination</keyword>
<dbReference type="PROSITE" id="PS51194">
    <property type="entry name" value="HELICASE_CTER"/>
    <property type="match status" value="1"/>
</dbReference>
<evidence type="ECO:0000256" key="3">
    <source>
        <dbReference type="ARBA" id="ARBA00022741"/>
    </source>
</evidence>
<dbReference type="NCBIfam" id="TIGR00643">
    <property type="entry name" value="recG"/>
    <property type="match status" value="1"/>
</dbReference>
<dbReference type="Pfam" id="PF17191">
    <property type="entry name" value="RecG_wedge"/>
    <property type="match status" value="1"/>
</dbReference>
<keyword evidence="11" id="KW-0413">Isomerase</keyword>
<organism evidence="18 19">
    <name type="scientific">Thermacetogenium phaeum</name>
    <dbReference type="NCBI Taxonomy" id="85874"/>
    <lineage>
        <taxon>Bacteria</taxon>
        <taxon>Bacillati</taxon>
        <taxon>Bacillota</taxon>
        <taxon>Clostridia</taxon>
        <taxon>Thermoanaerobacterales</taxon>
        <taxon>Thermoanaerobacteraceae</taxon>
        <taxon>Thermacetogenium</taxon>
    </lineage>
</organism>
<keyword evidence="4 15" id="KW-0227">DNA damage</keyword>
<dbReference type="InterPro" id="IPR001650">
    <property type="entry name" value="Helicase_C-like"/>
</dbReference>
<keyword evidence="3 15" id="KW-0547">Nucleotide-binding</keyword>
<dbReference type="NCBIfam" id="NF008165">
    <property type="entry name" value="PRK10917.1-3"/>
    <property type="match status" value="1"/>
</dbReference>
<protein>
    <recommendedName>
        <fullName evidence="2 15">ATP-dependent DNA helicase RecG</fullName>
        <ecNumber evidence="13 15">5.6.2.4</ecNumber>
    </recommendedName>
</protein>
<name>A0A101FGM3_9THEO</name>
<comment type="caution">
    <text evidence="18">The sequence shown here is derived from an EMBL/GenBank/DDBJ whole genome shotgun (WGS) entry which is preliminary data.</text>
</comment>
<evidence type="ECO:0000256" key="13">
    <source>
        <dbReference type="ARBA" id="ARBA00034808"/>
    </source>
</evidence>
<dbReference type="GO" id="GO:0043138">
    <property type="term" value="F:3'-5' DNA helicase activity"/>
    <property type="evidence" value="ECO:0007669"/>
    <property type="project" value="UniProtKB-EC"/>
</dbReference>
<dbReference type="InterPro" id="IPR047112">
    <property type="entry name" value="RecG/Mfd"/>
</dbReference>
<dbReference type="InterPro" id="IPR004609">
    <property type="entry name" value="ATP-dep_DNA_helicase_RecG"/>
</dbReference>
<dbReference type="InterPro" id="IPR027417">
    <property type="entry name" value="P-loop_NTPase"/>
</dbReference>
<dbReference type="InterPro" id="IPR012340">
    <property type="entry name" value="NA-bd_OB-fold"/>
</dbReference>
<dbReference type="InterPro" id="IPR033454">
    <property type="entry name" value="RecG_wedge"/>
</dbReference>
<dbReference type="SUPFAM" id="SSF52540">
    <property type="entry name" value="P-loop containing nucleoside triphosphate hydrolases"/>
    <property type="match status" value="2"/>
</dbReference>
<evidence type="ECO:0000256" key="1">
    <source>
        <dbReference type="ARBA" id="ARBA00007504"/>
    </source>
</evidence>
<dbReference type="GO" id="GO:0005524">
    <property type="term" value="F:ATP binding"/>
    <property type="evidence" value="ECO:0007669"/>
    <property type="project" value="UniProtKB-KW"/>
</dbReference>
<dbReference type="PATRIC" id="fig|85874.4.peg.1756"/>
<comment type="similarity">
    <text evidence="1 15">Belongs to the helicase family. RecG subfamily.</text>
</comment>
<dbReference type="Gene3D" id="2.40.50.140">
    <property type="entry name" value="Nucleic acid-binding proteins"/>
    <property type="match status" value="1"/>
</dbReference>
<sequence length="628" mass="71119">MNATEEGPVSVAGVIDSWEEVKLRRNLTLLRVTLRGNFGTCTALWFNQSFLKRSLRRGTPLMVTGKVEKTLYGYEISVVDYEIGNCKEPVHVGRLVPVYGTTGELSQRYLRRVIFQLVHKYASRVKDVLSPELRQRFNLYSASEALREIHFPRDAVSLERARERLVFEELFLFEAGLSKIRESLRRDGVARPPRTDLAKAFIKSLPFPLTAAQRRVIAEVERDLLSTRRMYRLVQGDVGCGKTIVAIYALLSVVAAGYQGALMAPTEILAEQHYLGINRIVSPLGVRVGLLTGSLSKKEREQNLAGLRSGEIDIIIGTHALLEREVAFRDLGLIVIDEQHRFGVQQRDLLLSKAASPDVLVMTATPIPRSMTMTVYGDLDVSVIDELPAGRKPVKTYFLPASERSRVYRFIRKELEAGRQAYVVCPLIEESEHLNVEAAVARYEELKEEFSGFRVELLHGRMKIEEKEGIMEAFRKGEIHLLVATSVIEVGIDVPNASVIVIEGVERFGLAQLHQLRGRVGRGLHESYCVLIGAPQTPEARERIKILVKYHDGFQVAEHDLALRGPGELLGTRQHGYSDFRVVDIFRDMPIYKKIKNYFNNCNFNEIEPIVWKEINFRFPNLLQGLKI</sequence>
<gene>
    <name evidence="18" type="ORF">XD66_0599</name>
</gene>
<feature type="domain" description="Helicase C-terminal" evidence="17">
    <location>
        <begin position="406"/>
        <end position="562"/>
    </location>
</feature>
<keyword evidence="6 15" id="KW-0347">Helicase</keyword>
<dbReference type="CDD" id="cd17992">
    <property type="entry name" value="DEXHc_RecG"/>
    <property type="match status" value="1"/>
</dbReference>
<dbReference type="CDD" id="cd04488">
    <property type="entry name" value="RecG_wedge_OBF"/>
    <property type="match status" value="1"/>
</dbReference>
<evidence type="ECO:0000313" key="18">
    <source>
        <dbReference type="EMBL" id="KUK36695.1"/>
    </source>
</evidence>
<keyword evidence="10 15" id="KW-0234">DNA repair</keyword>
<evidence type="ECO:0000256" key="12">
    <source>
        <dbReference type="ARBA" id="ARBA00034617"/>
    </source>
</evidence>
<dbReference type="Proteomes" id="UP000053326">
    <property type="component" value="Unassembled WGS sequence"/>
</dbReference>
<evidence type="ECO:0000256" key="15">
    <source>
        <dbReference type="RuleBase" id="RU363016"/>
    </source>
</evidence>
<dbReference type="AlphaFoldDB" id="A0A101FGM3"/>
<dbReference type="InterPro" id="IPR011545">
    <property type="entry name" value="DEAD/DEAH_box_helicase_dom"/>
</dbReference>
<evidence type="ECO:0000256" key="5">
    <source>
        <dbReference type="ARBA" id="ARBA00022801"/>
    </source>
</evidence>
<evidence type="ECO:0000256" key="10">
    <source>
        <dbReference type="ARBA" id="ARBA00023204"/>
    </source>
</evidence>
<dbReference type="CDD" id="cd18811">
    <property type="entry name" value="SF2_C_RecG"/>
    <property type="match status" value="1"/>
</dbReference>
<comment type="function">
    <text evidence="15">Plays a critical role in recombination and DNA repair. Helps process Holliday junction intermediates to mature products by catalyzing branch migration. Has replication fork regression activity, unwinds stalled or blocked replication forks to make a HJ that can be resolved. Has a DNA unwinding activity characteristic of a DNA helicase with 3'-5' polarity.</text>
</comment>
<dbReference type="EMBL" id="LGFO01000055">
    <property type="protein sequence ID" value="KUK36695.1"/>
    <property type="molecule type" value="Genomic_DNA"/>
</dbReference>
<dbReference type="GO" id="GO:0006281">
    <property type="term" value="P:DNA repair"/>
    <property type="evidence" value="ECO:0007669"/>
    <property type="project" value="UniProtKB-UniRule"/>
</dbReference>
<evidence type="ECO:0000256" key="9">
    <source>
        <dbReference type="ARBA" id="ARBA00023172"/>
    </source>
</evidence>
<keyword evidence="5 15" id="KW-0378">Hydrolase</keyword>
<dbReference type="PROSITE" id="PS51192">
    <property type="entry name" value="HELICASE_ATP_BIND_1"/>
    <property type="match status" value="1"/>
</dbReference>
<dbReference type="PANTHER" id="PTHR47964">
    <property type="entry name" value="ATP-DEPENDENT DNA HELICASE HOMOLOG RECG, CHLOROPLASTIC"/>
    <property type="match status" value="1"/>
</dbReference>
<dbReference type="SMART" id="SM00487">
    <property type="entry name" value="DEXDc"/>
    <property type="match status" value="1"/>
</dbReference>
<dbReference type="EC" id="5.6.2.4" evidence="13 15"/>
<dbReference type="Pfam" id="PF00271">
    <property type="entry name" value="Helicase_C"/>
    <property type="match status" value="1"/>
</dbReference>
<dbReference type="SUPFAM" id="SSF50249">
    <property type="entry name" value="Nucleic acid-binding proteins"/>
    <property type="match status" value="1"/>
</dbReference>
<dbReference type="InterPro" id="IPR045562">
    <property type="entry name" value="RecG_dom3_C"/>
</dbReference>
<comment type="catalytic activity">
    <reaction evidence="14 15">
        <text>ATP + H2O = ADP + phosphate + H(+)</text>
        <dbReference type="Rhea" id="RHEA:13065"/>
        <dbReference type="ChEBI" id="CHEBI:15377"/>
        <dbReference type="ChEBI" id="CHEBI:15378"/>
        <dbReference type="ChEBI" id="CHEBI:30616"/>
        <dbReference type="ChEBI" id="CHEBI:43474"/>
        <dbReference type="ChEBI" id="CHEBI:456216"/>
        <dbReference type="EC" id="5.6.2.4"/>
    </reaction>
</comment>
<dbReference type="PANTHER" id="PTHR47964:SF1">
    <property type="entry name" value="ATP-DEPENDENT DNA HELICASE HOMOLOG RECG, CHLOROPLASTIC"/>
    <property type="match status" value="1"/>
</dbReference>
<dbReference type="Pfam" id="PF19833">
    <property type="entry name" value="RecG_dom3_C"/>
    <property type="match status" value="1"/>
</dbReference>
<accession>A0A101FGM3</accession>
<evidence type="ECO:0000256" key="2">
    <source>
        <dbReference type="ARBA" id="ARBA00017846"/>
    </source>
</evidence>
<evidence type="ECO:0000259" key="17">
    <source>
        <dbReference type="PROSITE" id="PS51194"/>
    </source>
</evidence>
<evidence type="ECO:0000256" key="7">
    <source>
        <dbReference type="ARBA" id="ARBA00022840"/>
    </source>
</evidence>
<evidence type="ECO:0000256" key="8">
    <source>
        <dbReference type="ARBA" id="ARBA00023125"/>
    </source>
</evidence>
<evidence type="ECO:0000256" key="11">
    <source>
        <dbReference type="ARBA" id="ARBA00023235"/>
    </source>
</evidence>
<dbReference type="Gene3D" id="3.40.50.300">
    <property type="entry name" value="P-loop containing nucleotide triphosphate hydrolases"/>
    <property type="match status" value="2"/>
</dbReference>
<evidence type="ECO:0000256" key="4">
    <source>
        <dbReference type="ARBA" id="ARBA00022763"/>
    </source>
</evidence>
<comment type="catalytic activity">
    <reaction evidence="12 15">
        <text>Couples ATP hydrolysis with the unwinding of duplex DNA by translocating in the 3'-5' direction.</text>
        <dbReference type="EC" id="5.6.2.4"/>
    </reaction>
</comment>
<dbReference type="NCBIfam" id="NF008168">
    <property type="entry name" value="PRK10917.2-2"/>
    <property type="match status" value="1"/>
</dbReference>
<dbReference type="SMART" id="SM00490">
    <property type="entry name" value="HELICc"/>
    <property type="match status" value="1"/>
</dbReference>
<keyword evidence="8" id="KW-0238">DNA-binding</keyword>
<dbReference type="InterPro" id="IPR014001">
    <property type="entry name" value="Helicase_ATP-bd"/>
</dbReference>
<dbReference type="GO" id="GO:0003677">
    <property type="term" value="F:DNA binding"/>
    <property type="evidence" value="ECO:0007669"/>
    <property type="project" value="UniProtKB-KW"/>
</dbReference>
<dbReference type="GO" id="GO:0016887">
    <property type="term" value="F:ATP hydrolysis activity"/>
    <property type="evidence" value="ECO:0007669"/>
    <property type="project" value="RHEA"/>
</dbReference>
<reference evidence="19" key="1">
    <citation type="journal article" date="2015" name="MBio">
        <title>Genome-Resolved Metagenomic Analysis Reveals Roles for Candidate Phyla and Other Microbial Community Members in Biogeochemical Transformations in Oil Reservoirs.</title>
        <authorList>
            <person name="Hu P."/>
            <person name="Tom L."/>
            <person name="Singh A."/>
            <person name="Thomas B.C."/>
            <person name="Baker B.J."/>
            <person name="Piceno Y.M."/>
            <person name="Andersen G.L."/>
            <person name="Banfield J.F."/>
        </authorList>
    </citation>
    <scope>NUCLEOTIDE SEQUENCE [LARGE SCALE GENOMIC DNA]</scope>
</reference>